<accession>A0A4D6L2G1</accession>
<proteinExistence type="predicted"/>
<dbReference type="EMBL" id="CP039346">
    <property type="protein sequence ID" value="QCD82656.1"/>
    <property type="molecule type" value="Genomic_DNA"/>
</dbReference>
<reference evidence="2 3" key="1">
    <citation type="submission" date="2019-04" db="EMBL/GenBank/DDBJ databases">
        <title>An improved genome assembly and genetic linkage map for asparagus bean, Vigna unguiculata ssp. sesquipedialis.</title>
        <authorList>
            <person name="Xia Q."/>
            <person name="Zhang R."/>
            <person name="Dong Y."/>
        </authorList>
    </citation>
    <scope>NUCLEOTIDE SEQUENCE [LARGE SCALE GENOMIC DNA]</scope>
    <source>
        <tissue evidence="2">Leaf</tissue>
    </source>
</reference>
<dbReference type="AlphaFoldDB" id="A0A4D6L2G1"/>
<evidence type="ECO:0000313" key="3">
    <source>
        <dbReference type="Proteomes" id="UP000501690"/>
    </source>
</evidence>
<evidence type="ECO:0000313" key="2">
    <source>
        <dbReference type="EMBL" id="QCD82656.1"/>
    </source>
</evidence>
<gene>
    <name evidence="2" type="ORF">DEO72_LG2g2996</name>
</gene>
<sequence length="135" mass="14881">MFVQILLHFLLKNMMLTENGSFAGIVDLKVDLADLEFSTDSAVDLHINVEVEFDDQAVELTGVYNADFDVNNIGGVLFSEYETGAAAVNGTKASDKPYSASFLQQHAGPVSYTLLDVYKRQVLILLQQSMEAEQI</sequence>
<evidence type="ECO:0000256" key="1">
    <source>
        <dbReference type="SAM" id="SignalP"/>
    </source>
</evidence>
<organism evidence="2 3">
    <name type="scientific">Vigna unguiculata</name>
    <name type="common">Cowpea</name>
    <dbReference type="NCBI Taxonomy" id="3917"/>
    <lineage>
        <taxon>Eukaryota</taxon>
        <taxon>Viridiplantae</taxon>
        <taxon>Streptophyta</taxon>
        <taxon>Embryophyta</taxon>
        <taxon>Tracheophyta</taxon>
        <taxon>Spermatophyta</taxon>
        <taxon>Magnoliopsida</taxon>
        <taxon>eudicotyledons</taxon>
        <taxon>Gunneridae</taxon>
        <taxon>Pentapetalae</taxon>
        <taxon>rosids</taxon>
        <taxon>fabids</taxon>
        <taxon>Fabales</taxon>
        <taxon>Fabaceae</taxon>
        <taxon>Papilionoideae</taxon>
        <taxon>50 kb inversion clade</taxon>
        <taxon>NPAAA clade</taxon>
        <taxon>indigoferoid/millettioid clade</taxon>
        <taxon>Phaseoleae</taxon>
        <taxon>Vigna</taxon>
    </lineage>
</organism>
<feature type="signal peptide" evidence="1">
    <location>
        <begin position="1"/>
        <end position="17"/>
    </location>
</feature>
<protein>
    <submittedName>
        <fullName evidence="2">Uncharacterized protein</fullName>
    </submittedName>
</protein>
<keyword evidence="3" id="KW-1185">Reference proteome</keyword>
<feature type="chain" id="PRO_5020030106" evidence="1">
    <location>
        <begin position="18"/>
        <end position="135"/>
    </location>
</feature>
<name>A0A4D6L2G1_VIGUN</name>
<dbReference type="Proteomes" id="UP000501690">
    <property type="component" value="Linkage Group LG2"/>
</dbReference>
<keyword evidence="1" id="KW-0732">Signal</keyword>